<organism evidence="3 4">
    <name type="scientific">Armillaria borealis</name>
    <dbReference type="NCBI Taxonomy" id="47425"/>
    <lineage>
        <taxon>Eukaryota</taxon>
        <taxon>Fungi</taxon>
        <taxon>Dikarya</taxon>
        <taxon>Basidiomycota</taxon>
        <taxon>Agaricomycotina</taxon>
        <taxon>Agaricomycetes</taxon>
        <taxon>Agaricomycetidae</taxon>
        <taxon>Agaricales</taxon>
        <taxon>Marasmiineae</taxon>
        <taxon>Physalacriaceae</taxon>
        <taxon>Armillaria</taxon>
    </lineage>
</organism>
<keyword evidence="2" id="KW-0732">Signal</keyword>
<evidence type="ECO:0008006" key="5">
    <source>
        <dbReference type="Google" id="ProtNLM"/>
    </source>
</evidence>
<evidence type="ECO:0000256" key="1">
    <source>
        <dbReference type="SAM" id="MobiDB-lite"/>
    </source>
</evidence>
<gene>
    <name evidence="3" type="ORF">EV421DRAFT_1813127</name>
</gene>
<feature type="signal peptide" evidence="2">
    <location>
        <begin position="1"/>
        <end position="26"/>
    </location>
</feature>
<feature type="region of interest" description="Disordered" evidence="1">
    <location>
        <begin position="38"/>
        <end position="70"/>
    </location>
</feature>
<proteinExistence type="predicted"/>
<dbReference type="AlphaFoldDB" id="A0AA39MP35"/>
<reference evidence="3" key="1">
    <citation type="submission" date="2023-06" db="EMBL/GenBank/DDBJ databases">
        <authorList>
            <consortium name="Lawrence Berkeley National Laboratory"/>
            <person name="Ahrendt S."/>
            <person name="Sahu N."/>
            <person name="Indic B."/>
            <person name="Wong-Bajracharya J."/>
            <person name="Merenyi Z."/>
            <person name="Ke H.-M."/>
            <person name="Monk M."/>
            <person name="Kocsube S."/>
            <person name="Drula E."/>
            <person name="Lipzen A."/>
            <person name="Balint B."/>
            <person name="Henrissat B."/>
            <person name="Andreopoulos B."/>
            <person name="Martin F.M."/>
            <person name="Harder C.B."/>
            <person name="Rigling D."/>
            <person name="Ford K.L."/>
            <person name="Foster G.D."/>
            <person name="Pangilinan J."/>
            <person name="Papanicolaou A."/>
            <person name="Barry K."/>
            <person name="LaButti K."/>
            <person name="Viragh M."/>
            <person name="Koriabine M."/>
            <person name="Yan M."/>
            <person name="Riley R."/>
            <person name="Champramary S."/>
            <person name="Plett K.L."/>
            <person name="Tsai I.J."/>
            <person name="Slot J."/>
            <person name="Sipos G."/>
            <person name="Plett J."/>
            <person name="Nagy L.G."/>
            <person name="Grigoriev I.V."/>
        </authorList>
    </citation>
    <scope>NUCLEOTIDE SEQUENCE</scope>
    <source>
        <strain evidence="3">FPL87.14</strain>
    </source>
</reference>
<sequence>MPLPCCAPAHTAGVFLSIIILPSTITNTDVNARNRRNVGLGSEARRTHSTRGCRRRTRNWGRGGARAVLR</sequence>
<dbReference type="EMBL" id="JAUEPT010000030">
    <property type="protein sequence ID" value="KAK0441422.1"/>
    <property type="molecule type" value="Genomic_DNA"/>
</dbReference>
<dbReference type="Proteomes" id="UP001175226">
    <property type="component" value="Unassembled WGS sequence"/>
</dbReference>
<accession>A0AA39MP35</accession>
<evidence type="ECO:0000313" key="3">
    <source>
        <dbReference type="EMBL" id="KAK0441422.1"/>
    </source>
</evidence>
<name>A0AA39MP35_9AGAR</name>
<keyword evidence="4" id="KW-1185">Reference proteome</keyword>
<comment type="caution">
    <text evidence="3">The sequence shown here is derived from an EMBL/GenBank/DDBJ whole genome shotgun (WGS) entry which is preliminary data.</text>
</comment>
<protein>
    <recommendedName>
        <fullName evidence="5">Secreted protein</fullName>
    </recommendedName>
</protein>
<evidence type="ECO:0000256" key="2">
    <source>
        <dbReference type="SAM" id="SignalP"/>
    </source>
</evidence>
<evidence type="ECO:0000313" key="4">
    <source>
        <dbReference type="Proteomes" id="UP001175226"/>
    </source>
</evidence>
<feature type="compositionally biased region" description="Basic residues" evidence="1">
    <location>
        <begin position="47"/>
        <end position="59"/>
    </location>
</feature>
<feature type="chain" id="PRO_5041406413" description="Secreted protein" evidence="2">
    <location>
        <begin position="27"/>
        <end position="70"/>
    </location>
</feature>